<protein>
    <submittedName>
        <fullName evidence="1">Uncharacterized protein</fullName>
    </submittedName>
</protein>
<keyword evidence="2" id="KW-1185">Reference proteome</keyword>
<reference evidence="2" key="1">
    <citation type="journal article" date="2012" name="Nature">
        <title>A physical, genetic and functional sequence assembly of the barley genome.</title>
        <authorList>
            <consortium name="The International Barley Genome Sequencing Consortium"/>
            <person name="Mayer K.F."/>
            <person name="Waugh R."/>
            <person name="Brown J.W."/>
            <person name="Schulman A."/>
            <person name="Langridge P."/>
            <person name="Platzer M."/>
            <person name="Fincher G.B."/>
            <person name="Muehlbauer G.J."/>
            <person name="Sato K."/>
            <person name="Close T.J."/>
            <person name="Wise R.P."/>
            <person name="Stein N."/>
        </authorList>
    </citation>
    <scope>NUCLEOTIDE SEQUENCE [LARGE SCALE GENOMIC DNA]</scope>
    <source>
        <strain evidence="2">cv. Morex</strain>
    </source>
</reference>
<dbReference type="InterPro" id="IPR032675">
    <property type="entry name" value="LRR_dom_sf"/>
</dbReference>
<organism evidence="1 2">
    <name type="scientific">Hordeum vulgare subsp. vulgare</name>
    <name type="common">Domesticated barley</name>
    <dbReference type="NCBI Taxonomy" id="112509"/>
    <lineage>
        <taxon>Eukaryota</taxon>
        <taxon>Viridiplantae</taxon>
        <taxon>Streptophyta</taxon>
        <taxon>Embryophyta</taxon>
        <taxon>Tracheophyta</taxon>
        <taxon>Spermatophyta</taxon>
        <taxon>Magnoliopsida</taxon>
        <taxon>Liliopsida</taxon>
        <taxon>Poales</taxon>
        <taxon>Poaceae</taxon>
        <taxon>BOP clade</taxon>
        <taxon>Pooideae</taxon>
        <taxon>Triticodae</taxon>
        <taxon>Triticeae</taxon>
        <taxon>Hordeinae</taxon>
        <taxon>Hordeum</taxon>
    </lineage>
</organism>
<dbReference type="Gene3D" id="3.80.10.10">
    <property type="entry name" value="Ribonuclease Inhibitor"/>
    <property type="match status" value="2"/>
</dbReference>
<reference evidence="1" key="3">
    <citation type="submission" date="2022-01" db="UniProtKB">
        <authorList>
            <consortium name="EnsemblPlants"/>
        </authorList>
    </citation>
    <scope>IDENTIFICATION</scope>
    <source>
        <strain evidence="1">subsp. vulgare</strain>
    </source>
</reference>
<dbReference type="GO" id="GO:1905761">
    <property type="term" value="F:SCF ubiquitin ligase complex binding"/>
    <property type="evidence" value="ECO:0000318"/>
    <property type="project" value="GO_Central"/>
</dbReference>
<evidence type="ECO:0000313" key="1">
    <source>
        <dbReference type="EnsemblPlants" id="HORVU.MOREX.r3.2HG0103950.1"/>
    </source>
</evidence>
<dbReference type="SMR" id="A0A8I6WG64"/>
<dbReference type="SUPFAM" id="SSF52047">
    <property type="entry name" value="RNI-like"/>
    <property type="match status" value="1"/>
</dbReference>
<reference evidence="1" key="2">
    <citation type="submission" date="2020-10" db="EMBL/GenBank/DDBJ databases">
        <authorList>
            <person name="Scholz U."/>
            <person name="Mascher M."/>
            <person name="Fiebig A."/>
        </authorList>
    </citation>
    <scope>NUCLEOTIDE SEQUENCE [LARGE SCALE GENOMIC DNA]</scope>
    <source>
        <strain evidence="1">cv. Morex</strain>
    </source>
</reference>
<dbReference type="Proteomes" id="UP000011116">
    <property type="component" value="Chromosome 2H"/>
</dbReference>
<dbReference type="Pfam" id="PF13516">
    <property type="entry name" value="LRR_6"/>
    <property type="match status" value="1"/>
</dbReference>
<dbReference type="Gramene" id="HORVU.MOREX.r3.2HG0103950.1">
    <property type="protein sequence ID" value="HORVU.MOREX.r3.2HG0103950.1"/>
    <property type="gene ID" value="HORVU.MOREX.r3.2HG0103950"/>
</dbReference>
<dbReference type="Gramene" id="HORVU.MOREX.r2.2HG0085390.1">
    <property type="protein sequence ID" value="HORVU.MOREX.r2.2HG0085390.1"/>
    <property type="gene ID" value="HORVU.MOREX.r2.2HG0085390"/>
</dbReference>
<dbReference type="PANTHER" id="PTHR38926:SF2">
    <property type="entry name" value="F-BOX_LRR-REPEAT PROTEIN 21-RELATED"/>
    <property type="match status" value="1"/>
</dbReference>
<dbReference type="PANTHER" id="PTHR38926">
    <property type="entry name" value="F-BOX DOMAIN CONTAINING PROTEIN, EXPRESSED"/>
    <property type="match status" value="1"/>
</dbReference>
<proteinExistence type="predicted"/>
<evidence type="ECO:0000313" key="2">
    <source>
        <dbReference type="Proteomes" id="UP000011116"/>
    </source>
</evidence>
<dbReference type="AlphaFoldDB" id="A0A8I6WG64"/>
<dbReference type="EnsemblPlants" id="HORVU.MOREX.r3.2HG0103950.1">
    <property type="protein sequence ID" value="HORVU.MOREX.r3.2HG0103950.1"/>
    <property type="gene ID" value="HORVU.MOREX.r3.2HG0103950"/>
</dbReference>
<accession>A0A8I6WG64</accession>
<dbReference type="InterPro" id="IPR001611">
    <property type="entry name" value="Leu-rich_rpt"/>
</dbReference>
<name>A0A8I6WG64_HORVV</name>
<sequence length="189" mass="21677">MLWRRVDMTHHGDVLNAEAMARAAVDRAAGTMEAFWAGTFFTDRLLRYISDRAFSLKSLQLSFSDKVSDKGLADAINRLRQLEELDISFCSLYGNFCQLLVKTRAQLKCFRLNERWDDYHKRFDAAYERLDIDPEASWIANCLPGLQVLQLIGSEVSNDGLMAILDRCSHLESLDVRMCYNLQIDDALN</sequence>